<organism evidence="2 3">
    <name type="scientific">Parnassius apollo</name>
    <name type="common">Apollo butterfly</name>
    <name type="synonym">Papilio apollo</name>
    <dbReference type="NCBI Taxonomy" id="110799"/>
    <lineage>
        <taxon>Eukaryota</taxon>
        <taxon>Metazoa</taxon>
        <taxon>Ecdysozoa</taxon>
        <taxon>Arthropoda</taxon>
        <taxon>Hexapoda</taxon>
        <taxon>Insecta</taxon>
        <taxon>Pterygota</taxon>
        <taxon>Neoptera</taxon>
        <taxon>Endopterygota</taxon>
        <taxon>Lepidoptera</taxon>
        <taxon>Glossata</taxon>
        <taxon>Ditrysia</taxon>
        <taxon>Papilionoidea</taxon>
        <taxon>Papilionidae</taxon>
        <taxon>Parnassiinae</taxon>
        <taxon>Parnassini</taxon>
        <taxon>Parnassius</taxon>
        <taxon>Parnassius</taxon>
    </lineage>
</organism>
<sequence length="399" mass="45529">MSARNYLSAREKNSKFIDCLPHINRQKFSYRSVQELPPLSANAASLVNRNVGFSFLVQPYSNESLDRGDTPFSDFYSDSETGTPDFRSEESDSSAGSALQRNTEEASKILEEEWEKIERTLYDEEGEKTTRPHILEECQQWKQLHPQLRVTGKAIPLPKNRISNRQNEHDEVIAMHYIDYEQFSESEERLSQSSTDVTPQNSPRVSTIEALAEPRLSREKVSFFPNHNDEDFGFEDSFSSLLQITPIQIRSPYRKRMSHSIMRSDVASSRWMRGSRPDSSVNCGRSSAKSFTSLEAGKYSNVALSATEAKTFNNRVGTARNRELARLEPIYTTVLSQNDTIKTNGLTSLYCHRKVSLPPLSMEEERKKMAAVGSAKKQNVKFKKNQPKVNLLERVKNNH</sequence>
<evidence type="ECO:0000313" key="3">
    <source>
        <dbReference type="Proteomes" id="UP000691718"/>
    </source>
</evidence>
<proteinExistence type="predicted"/>
<feature type="region of interest" description="Disordered" evidence="1">
    <location>
        <begin position="67"/>
        <end position="106"/>
    </location>
</feature>
<evidence type="ECO:0000313" key="2">
    <source>
        <dbReference type="EMBL" id="CAG5016186.1"/>
    </source>
</evidence>
<keyword evidence="3" id="KW-1185">Reference proteome</keyword>
<protein>
    <submittedName>
        <fullName evidence="2">(apollo) hypothetical protein</fullName>
    </submittedName>
</protein>
<gene>
    <name evidence="2" type="ORF">PAPOLLO_LOCUS16488</name>
</gene>
<comment type="caution">
    <text evidence="2">The sequence shown here is derived from an EMBL/GenBank/DDBJ whole genome shotgun (WGS) entry which is preliminary data.</text>
</comment>
<accession>A0A8S3XCG2</accession>
<reference evidence="2" key="1">
    <citation type="submission" date="2021-04" db="EMBL/GenBank/DDBJ databases">
        <authorList>
            <person name="Tunstrom K."/>
        </authorList>
    </citation>
    <scope>NUCLEOTIDE SEQUENCE</scope>
</reference>
<dbReference type="EMBL" id="CAJQZP010001094">
    <property type="protein sequence ID" value="CAG5016186.1"/>
    <property type="molecule type" value="Genomic_DNA"/>
</dbReference>
<evidence type="ECO:0000256" key="1">
    <source>
        <dbReference type="SAM" id="MobiDB-lite"/>
    </source>
</evidence>
<name>A0A8S3XCG2_PARAO</name>
<dbReference type="OrthoDB" id="2134133at2759"/>
<dbReference type="AlphaFoldDB" id="A0A8S3XCG2"/>
<feature type="region of interest" description="Disordered" evidence="1">
    <location>
        <begin position="184"/>
        <end position="205"/>
    </location>
</feature>
<feature type="compositionally biased region" description="Polar residues" evidence="1">
    <location>
        <begin position="191"/>
        <end position="205"/>
    </location>
</feature>
<dbReference type="Proteomes" id="UP000691718">
    <property type="component" value="Unassembled WGS sequence"/>
</dbReference>